<organism evidence="1 2">
    <name type="scientific">Brevundimonas subvibrioides</name>
    <dbReference type="NCBI Taxonomy" id="74313"/>
    <lineage>
        <taxon>Bacteria</taxon>
        <taxon>Pseudomonadati</taxon>
        <taxon>Pseudomonadota</taxon>
        <taxon>Alphaproteobacteria</taxon>
        <taxon>Caulobacterales</taxon>
        <taxon>Caulobacteraceae</taxon>
        <taxon>Brevundimonas</taxon>
    </lineage>
</organism>
<dbReference type="PANTHER" id="PTHR37310:SF1">
    <property type="entry name" value="CYTOPLASMIC PROTEIN"/>
    <property type="match status" value="1"/>
</dbReference>
<dbReference type="InterPro" id="IPR044543">
    <property type="entry name" value="YHJQ-like"/>
</dbReference>
<sequence>MHIGTMISSHLHVEGNLNEALVRAIEEANACAAICRICADACLGELMVADLVQSIRLDLDCADVCAATSIIGARRTGSNEAVIKRMLEVCAETCAACATECDQHAEMHEHCRICAEACRRCTDACLQAAGTITPKD</sequence>
<dbReference type="Proteomes" id="UP000216147">
    <property type="component" value="Unassembled WGS sequence"/>
</dbReference>
<comment type="caution">
    <text evidence="1">The sequence shown here is derived from an EMBL/GenBank/DDBJ whole genome shotgun (WGS) entry which is preliminary data.</text>
</comment>
<evidence type="ECO:0000313" key="1">
    <source>
        <dbReference type="EMBL" id="OYX58050.1"/>
    </source>
</evidence>
<name>A0A258HM40_9CAUL</name>
<dbReference type="Gene3D" id="1.20.1270.360">
    <property type="match status" value="1"/>
</dbReference>
<dbReference type="PANTHER" id="PTHR37310">
    <property type="entry name" value="CYTOPLASMIC PROTEIN-RELATED"/>
    <property type="match status" value="1"/>
</dbReference>
<dbReference type="InterPro" id="IPR005560">
    <property type="entry name" value="Csp_YhjQ"/>
</dbReference>
<reference evidence="1 2" key="1">
    <citation type="submission" date="2017-03" db="EMBL/GenBank/DDBJ databases">
        <title>Lifting the veil on microbial sulfur biogeochemistry in mining wastewaters.</title>
        <authorList>
            <person name="Kantor R.S."/>
            <person name="Colenbrander Nelson T."/>
            <person name="Marshall S."/>
            <person name="Bennett D."/>
            <person name="Apte S."/>
            <person name="Camacho D."/>
            <person name="Thomas B.C."/>
            <person name="Warren L.A."/>
            <person name="Banfield J.F."/>
        </authorList>
    </citation>
    <scope>NUCLEOTIDE SEQUENCE [LARGE SCALE GENOMIC DNA]</scope>
    <source>
        <strain evidence="1">32-68-21</strain>
    </source>
</reference>
<proteinExistence type="predicted"/>
<dbReference type="CDD" id="cd08026">
    <property type="entry name" value="DUF326"/>
    <property type="match status" value="1"/>
</dbReference>
<dbReference type="Pfam" id="PF03860">
    <property type="entry name" value="Csp"/>
    <property type="match status" value="1"/>
</dbReference>
<protein>
    <submittedName>
        <fullName evidence="1">Four-helix bundle copper-binding protein</fullName>
    </submittedName>
</protein>
<dbReference type="EMBL" id="NCEQ01000003">
    <property type="protein sequence ID" value="OYX58050.1"/>
    <property type="molecule type" value="Genomic_DNA"/>
</dbReference>
<evidence type="ECO:0000313" key="2">
    <source>
        <dbReference type="Proteomes" id="UP000216147"/>
    </source>
</evidence>
<accession>A0A258HM40</accession>
<gene>
    <name evidence="1" type="ORF">B7Y86_03285</name>
</gene>
<dbReference type="AlphaFoldDB" id="A0A258HM40"/>